<dbReference type="AlphaFoldDB" id="A0A6L3ARL5"/>
<protein>
    <submittedName>
        <fullName evidence="1">Uncharacterized protein</fullName>
    </submittedName>
</protein>
<evidence type="ECO:0000313" key="2">
    <source>
        <dbReference type="Proteomes" id="UP000476837"/>
    </source>
</evidence>
<comment type="caution">
    <text evidence="1">The sequence shown here is derived from an EMBL/GenBank/DDBJ whole genome shotgun (WGS) entry which is preliminary data.</text>
</comment>
<dbReference type="Proteomes" id="UP000476837">
    <property type="component" value="Unassembled WGS sequence"/>
</dbReference>
<evidence type="ECO:0000313" key="1">
    <source>
        <dbReference type="EMBL" id="KAA0676750.1"/>
    </source>
</evidence>
<organism evidence="1 2">
    <name type="scientific">Azospirillum brasilense</name>
    <dbReference type="NCBI Taxonomy" id="192"/>
    <lineage>
        <taxon>Bacteria</taxon>
        <taxon>Pseudomonadati</taxon>
        <taxon>Pseudomonadota</taxon>
        <taxon>Alphaproteobacteria</taxon>
        <taxon>Rhodospirillales</taxon>
        <taxon>Azospirillaceae</taxon>
        <taxon>Azospirillum</taxon>
    </lineage>
</organism>
<name>A0A6L3ARL5_AZOBR</name>
<sequence>MEGVVDHSRIGARAQISDWSVLDFAGDRHLIGRGFGGWLVSPAISGMSAELAVTYGGRHLHLGARATHLSGEAQSAAREWLRAQCVEDAAVDAIVAKMIEVMHSRSPDPELPNQIFSDNQKN</sequence>
<accession>A0A6L3ARL5</accession>
<gene>
    <name evidence="1" type="ORF">DS837_30445</name>
</gene>
<dbReference type="EMBL" id="QOKV01000041">
    <property type="protein sequence ID" value="KAA0676750.1"/>
    <property type="molecule type" value="Genomic_DNA"/>
</dbReference>
<proteinExistence type="predicted"/>
<reference evidence="1 2" key="1">
    <citation type="submission" date="2018-07" db="EMBL/GenBank/DDBJ databases">
        <title>Genome sequence of Roseomonas fauriae ATCC 49958.</title>
        <authorList>
            <person name="Sant'Anna F.H."/>
            <person name="Baldani J.I."/>
            <person name="Zilli J.E."/>
            <person name="Reis V.M."/>
            <person name="Hartmann A."/>
            <person name="Cruz L."/>
            <person name="de Souza E.M."/>
            <person name="de Oliveira Pedrosa F."/>
            <person name="Passaglia L.M.P."/>
        </authorList>
    </citation>
    <scope>NUCLEOTIDE SEQUENCE [LARGE SCALE GENOMIC DNA]</scope>
    <source>
        <strain evidence="1 2">ATCC 49958</strain>
    </source>
</reference>